<sequence>MVPGIGCMMTAPEPNRRRAGVRLRVTAFATSVVAAALVLGAVALWAVVRASLYDGLLDGAGQDASAVASQLEESGTGSLGELDDDRLLQVVDSSGTVVSRSEGAPSHPVTSVEDPAEIVQVDGTSYVVAVEEADGGTFVIAGRETTDVDATVGIMTMALAVGIPLLVALVGVVGWLSVGRALAPVERMRRQVGDVTAASLNRRVDEPGTGDEIDRLSRTLNAMLTRLDLAQISQRRFISDASHELKSPLAVLRQHAELALTHPDRVPPAELSATVLEEGARLEALVRGMLLLARADEAALEVERRDVDLDDLLLDEAARLRTTTTLVVDTTGIGAVRVRGDEALLAQVVRNLVDNARGHADARVALSAAASAGLATVTVADDGPGIAVADRERVMHRFVRLDEARARHDGGTGLGLAIVDEIARAHGGSVRLDRDPVLGGARFVVELPVAEDG</sequence>
<dbReference type="InterPro" id="IPR005467">
    <property type="entry name" value="His_kinase_dom"/>
</dbReference>
<evidence type="ECO:0000256" key="2">
    <source>
        <dbReference type="ARBA" id="ARBA00004236"/>
    </source>
</evidence>
<dbReference type="GO" id="GO:0005524">
    <property type="term" value="F:ATP binding"/>
    <property type="evidence" value="ECO:0007669"/>
    <property type="project" value="UniProtKB-KW"/>
</dbReference>
<dbReference type="PRINTS" id="PR00344">
    <property type="entry name" value="BCTRLSENSOR"/>
</dbReference>
<dbReference type="Gene3D" id="1.10.287.130">
    <property type="match status" value="1"/>
</dbReference>
<evidence type="ECO:0000256" key="7">
    <source>
        <dbReference type="ARBA" id="ARBA00022777"/>
    </source>
</evidence>
<protein>
    <recommendedName>
        <fullName evidence="3">histidine kinase</fullName>
        <ecNumber evidence="3">2.7.13.3</ecNumber>
    </recommendedName>
</protein>
<dbReference type="InterPro" id="IPR050428">
    <property type="entry name" value="TCS_sensor_his_kinase"/>
</dbReference>
<comment type="catalytic activity">
    <reaction evidence="1">
        <text>ATP + protein L-histidine = ADP + protein N-phospho-L-histidine.</text>
        <dbReference type="EC" id="2.7.13.3"/>
    </reaction>
</comment>
<feature type="domain" description="HAMP" evidence="13">
    <location>
        <begin position="179"/>
        <end position="232"/>
    </location>
</feature>
<dbReference type="InterPro" id="IPR003660">
    <property type="entry name" value="HAMP_dom"/>
</dbReference>
<keyword evidence="10 11" id="KW-0472">Membrane</keyword>
<keyword evidence="14" id="KW-0067">ATP-binding</keyword>
<keyword evidence="4" id="KW-0597">Phosphoprotein</keyword>
<dbReference type="EMBL" id="BAAAMK010000002">
    <property type="protein sequence ID" value="GAA1953657.1"/>
    <property type="molecule type" value="Genomic_DNA"/>
</dbReference>
<feature type="transmembrane region" description="Helical" evidence="11">
    <location>
        <begin position="154"/>
        <end position="178"/>
    </location>
</feature>
<evidence type="ECO:0000256" key="3">
    <source>
        <dbReference type="ARBA" id="ARBA00012438"/>
    </source>
</evidence>
<dbReference type="CDD" id="cd00082">
    <property type="entry name" value="HisKA"/>
    <property type="match status" value="1"/>
</dbReference>
<keyword evidence="5" id="KW-0808">Transferase</keyword>
<dbReference type="SUPFAM" id="SSF158472">
    <property type="entry name" value="HAMP domain-like"/>
    <property type="match status" value="1"/>
</dbReference>
<reference evidence="14 15" key="1">
    <citation type="journal article" date="2019" name="Int. J. Syst. Evol. Microbiol.">
        <title>The Global Catalogue of Microorganisms (GCM) 10K type strain sequencing project: providing services to taxonomists for standard genome sequencing and annotation.</title>
        <authorList>
            <consortium name="The Broad Institute Genomics Platform"/>
            <consortium name="The Broad Institute Genome Sequencing Center for Infectious Disease"/>
            <person name="Wu L."/>
            <person name="Ma J."/>
        </authorList>
    </citation>
    <scope>NUCLEOTIDE SEQUENCE [LARGE SCALE GENOMIC DNA]</scope>
    <source>
        <strain evidence="14 15">JCM 13584</strain>
    </source>
</reference>
<keyword evidence="8 11" id="KW-1133">Transmembrane helix</keyword>
<dbReference type="EC" id="2.7.13.3" evidence="3"/>
<dbReference type="Gene3D" id="6.10.340.10">
    <property type="match status" value="1"/>
</dbReference>
<dbReference type="InterPro" id="IPR003594">
    <property type="entry name" value="HATPase_dom"/>
</dbReference>
<dbReference type="SMART" id="SM00387">
    <property type="entry name" value="HATPase_c"/>
    <property type="match status" value="1"/>
</dbReference>
<keyword evidence="7" id="KW-0418">Kinase</keyword>
<evidence type="ECO:0000256" key="4">
    <source>
        <dbReference type="ARBA" id="ARBA00022553"/>
    </source>
</evidence>
<name>A0ABN2QJY7_9MICO</name>
<dbReference type="Pfam" id="PF00512">
    <property type="entry name" value="HisKA"/>
    <property type="match status" value="1"/>
</dbReference>
<keyword evidence="9" id="KW-0902">Two-component regulatory system</keyword>
<dbReference type="InterPro" id="IPR003661">
    <property type="entry name" value="HisK_dim/P_dom"/>
</dbReference>
<feature type="domain" description="Histidine kinase" evidence="12">
    <location>
        <begin position="240"/>
        <end position="451"/>
    </location>
</feature>
<feature type="transmembrane region" description="Helical" evidence="11">
    <location>
        <begin position="25"/>
        <end position="48"/>
    </location>
</feature>
<evidence type="ECO:0000256" key="9">
    <source>
        <dbReference type="ARBA" id="ARBA00023012"/>
    </source>
</evidence>
<dbReference type="PROSITE" id="PS50109">
    <property type="entry name" value="HIS_KIN"/>
    <property type="match status" value="1"/>
</dbReference>
<keyword evidence="15" id="KW-1185">Reference proteome</keyword>
<evidence type="ECO:0000256" key="1">
    <source>
        <dbReference type="ARBA" id="ARBA00000085"/>
    </source>
</evidence>
<evidence type="ECO:0000313" key="15">
    <source>
        <dbReference type="Proteomes" id="UP001499954"/>
    </source>
</evidence>
<gene>
    <name evidence="14" type="ORF">GCM10009717_19470</name>
</gene>
<keyword evidence="14" id="KW-0547">Nucleotide-binding</keyword>
<dbReference type="InterPro" id="IPR036890">
    <property type="entry name" value="HATPase_C_sf"/>
</dbReference>
<evidence type="ECO:0000256" key="11">
    <source>
        <dbReference type="SAM" id="Phobius"/>
    </source>
</evidence>
<dbReference type="SUPFAM" id="SSF47384">
    <property type="entry name" value="Homodimeric domain of signal transducing histidine kinase"/>
    <property type="match status" value="1"/>
</dbReference>
<evidence type="ECO:0000259" key="13">
    <source>
        <dbReference type="PROSITE" id="PS50885"/>
    </source>
</evidence>
<comment type="caution">
    <text evidence="14">The sequence shown here is derived from an EMBL/GenBank/DDBJ whole genome shotgun (WGS) entry which is preliminary data.</text>
</comment>
<evidence type="ECO:0000313" key="14">
    <source>
        <dbReference type="EMBL" id="GAA1953657.1"/>
    </source>
</evidence>
<dbReference type="InterPro" id="IPR036097">
    <property type="entry name" value="HisK_dim/P_sf"/>
</dbReference>
<evidence type="ECO:0000256" key="8">
    <source>
        <dbReference type="ARBA" id="ARBA00022989"/>
    </source>
</evidence>
<dbReference type="PANTHER" id="PTHR45436">
    <property type="entry name" value="SENSOR HISTIDINE KINASE YKOH"/>
    <property type="match status" value="1"/>
</dbReference>
<evidence type="ECO:0000256" key="10">
    <source>
        <dbReference type="ARBA" id="ARBA00023136"/>
    </source>
</evidence>
<dbReference type="Pfam" id="PF02518">
    <property type="entry name" value="HATPase_c"/>
    <property type="match status" value="1"/>
</dbReference>
<accession>A0ABN2QJY7</accession>
<dbReference type="SMART" id="SM00388">
    <property type="entry name" value="HisKA"/>
    <property type="match status" value="1"/>
</dbReference>
<proteinExistence type="predicted"/>
<dbReference type="CDD" id="cd06225">
    <property type="entry name" value="HAMP"/>
    <property type="match status" value="1"/>
</dbReference>
<evidence type="ECO:0000256" key="6">
    <source>
        <dbReference type="ARBA" id="ARBA00022692"/>
    </source>
</evidence>
<dbReference type="Gene3D" id="3.30.565.10">
    <property type="entry name" value="Histidine kinase-like ATPase, C-terminal domain"/>
    <property type="match status" value="1"/>
</dbReference>
<dbReference type="PANTHER" id="PTHR45436:SF5">
    <property type="entry name" value="SENSOR HISTIDINE KINASE TRCS"/>
    <property type="match status" value="1"/>
</dbReference>
<dbReference type="Proteomes" id="UP001499954">
    <property type="component" value="Unassembled WGS sequence"/>
</dbReference>
<keyword evidence="6 11" id="KW-0812">Transmembrane</keyword>
<evidence type="ECO:0000259" key="12">
    <source>
        <dbReference type="PROSITE" id="PS50109"/>
    </source>
</evidence>
<dbReference type="PROSITE" id="PS50885">
    <property type="entry name" value="HAMP"/>
    <property type="match status" value="1"/>
</dbReference>
<organism evidence="14 15">
    <name type="scientific">Agromyces allii</name>
    <dbReference type="NCBI Taxonomy" id="393607"/>
    <lineage>
        <taxon>Bacteria</taxon>
        <taxon>Bacillati</taxon>
        <taxon>Actinomycetota</taxon>
        <taxon>Actinomycetes</taxon>
        <taxon>Micrococcales</taxon>
        <taxon>Microbacteriaceae</taxon>
        <taxon>Agromyces</taxon>
    </lineage>
</organism>
<dbReference type="SMART" id="SM00304">
    <property type="entry name" value="HAMP"/>
    <property type="match status" value="1"/>
</dbReference>
<dbReference type="InterPro" id="IPR004358">
    <property type="entry name" value="Sig_transdc_His_kin-like_C"/>
</dbReference>
<dbReference type="Pfam" id="PF00672">
    <property type="entry name" value="HAMP"/>
    <property type="match status" value="1"/>
</dbReference>
<comment type="subcellular location">
    <subcellularLocation>
        <location evidence="2">Cell membrane</location>
    </subcellularLocation>
</comment>
<dbReference type="SUPFAM" id="SSF55874">
    <property type="entry name" value="ATPase domain of HSP90 chaperone/DNA topoisomerase II/histidine kinase"/>
    <property type="match status" value="1"/>
</dbReference>
<evidence type="ECO:0000256" key="5">
    <source>
        <dbReference type="ARBA" id="ARBA00022679"/>
    </source>
</evidence>